<dbReference type="EMBL" id="GBRH01240041">
    <property type="protein sequence ID" value="JAD57854.1"/>
    <property type="molecule type" value="Transcribed_RNA"/>
</dbReference>
<protein>
    <submittedName>
        <fullName evidence="1">Uncharacterized protein</fullName>
    </submittedName>
</protein>
<sequence length="98" mass="10904">MKGPSWAIQDSLITVGGRIYVSASSPNLPQILAQAHIGHEGVQRTLHRLRLISMFPMTKPCFKILCAIVPHVNATKLATFIQQVCCNLFRCQIRFAVT</sequence>
<dbReference type="AlphaFoldDB" id="A0A0A9B1I0"/>
<reference evidence="1" key="2">
    <citation type="journal article" date="2015" name="Data Brief">
        <title>Shoot transcriptome of the giant reed, Arundo donax.</title>
        <authorList>
            <person name="Barrero R.A."/>
            <person name="Guerrero F.D."/>
            <person name="Moolhuijzen P."/>
            <person name="Goolsby J.A."/>
            <person name="Tidwell J."/>
            <person name="Bellgard S.E."/>
            <person name="Bellgard M.I."/>
        </authorList>
    </citation>
    <scope>NUCLEOTIDE SEQUENCE</scope>
    <source>
        <tissue evidence="1">Shoot tissue taken approximately 20 cm above the soil surface</tissue>
    </source>
</reference>
<accession>A0A0A9B1I0</accession>
<name>A0A0A9B1I0_ARUDO</name>
<evidence type="ECO:0000313" key="1">
    <source>
        <dbReference type="EMBL" id="JAD57854.1"/>
    </source>
</evidence>
<organism evidence="1">
    <name type="scientific">Arundo donax</name>
    <name type="common">Giant reed</name>
    <name type="synonym">Donax arundinaceus</name>
    <dbReference type="NCBI Taxonomy" id="35708"/>
    <lineage>
        <taxon>Eukaryota</taxon>
        <taxon>Viridiplantae</taxon>
        <taxon>Streptophyta</taxon>
        <taxon>Embryophyta</taxon>
        <taxon>Tracheophyta</taxon>
        <taxon>Spermatophyta</taxon>
        <taxon>Magnoliopsida</taxon>
        <taxon>Liliopsida</taxon>
        <taxon>Poales</taxon>
        <taxon>Poaceae</taxon>
        <taxon>PACMAD clade</taxon>
        <taxon>Arundinoideae</taxon>
        <taxon>Arundineae</taxon>
        <taxon>Arundo</taxon>
    </lineage>
</organism>
<proteinExistence type="predicted"/>
<reference evidence="1" key="1">
    <citation type="submission" date="2014-09" db="EMBL/GenBank/DDBJ databases">
        <authorList>
            <person name="Magalhaes I.L.F."/>
            <person name="Oliveira U."/>
            <person name="Santos F.R."/>
            <person name="Vidigal T.H.D.A."/>
            <person name="Brescovit A.D."/>
            <person name="Santos A.J."/>
        </authorList>
    </citation>
    <scope>NUCLEOTIDE SEQUENCE</scope>
    <source>
        <tissue evidence="1">Shoot tissue taken approximately 20 cm above the soil surface</tissue>
    </source>
</reference>